<feature type="domain" description="Alpha-L-rhamnosidase C-terminal" evidence="3">
    <location>
        <begin position="564"/>
        <end position="628"/>
    </location>
</feature>
<organism evidence="4 5">
    <name type="scientific">Paraphoma chrysanthemicola</name>
    <dbReference type="NCBI Taxonomy" id="798071"/>
    <lineage>
        <taxon>Eukaryota</taxon>
        <taxon>Fungi</taxon>
        <taxon>Dikarya</taxon>
        <taxon>Ascomycota</taxon>
        <taxon>Pezizomycotina</taxon>
        <taxon>Dothideomycetes</taxon>
        <taxon>Pleosporomycetidae</taxon>
        <taxon>Pleosporales</taxon>
        <taxon>Pleosporineae</taxon>
        <taxon>Phaeosphaeriaceae</taxon>
        <taxon>Paraphoma</taxon>
    </lineage>
</organism>
<dbReference type="EMBL" id="JAGMVJ010000013">
    <property type="protein sequence ID" value="KAH7083622.1"/>
    <property type="molecule type" value="Genomic_DNA"/>
</dbReference>
<reference evidence="4" key="1">
    <citation type="journal article" date="2021" name="Nat. Commun.">
        <title>Genetic determinants of endophytism in the Arabidopsis root mycobiome.</title>
        <authorList>
            <person name="Mesny F."/>
            <person name="Miyauchi S."/>
            <person name="Thiergart T."/>
            <person name="Pickel B."/>
            <person name="Atanasova L."/>
            <person name="Karlsson M."/>
            <person name="Huettel B."/>
            <person name="Barry K.W."/>
            <person name="Haridas S."/>
            <person name="Chen C."/>
            <person name="Bauer D."/>
            <person name="Andreopoulos W."/>
            <person name="Pangilinan J."/>
            <person name="LaButti K."/>
            <person name="Riley R."/>
            <person name="Lipzen A."/>
            <person name="Clum A."/>
            <person name="Drula E."/>
            <person name="Henrissat B."/>
            <person name="Kohler A."/>
            <person name="Grigoriev I.V."/>
            <person name="Martin F.M."/>
            <person name="Hacquard S."/>
        </authorList>
    </citation>
    <scope>NUCLEOTIDE SEQUENCE</scope>
    <source>
        <strain evidence="4">MPI-SDFR-AT-0120</strain>
    </source>
</reference>
<dbReference type="InterPro" id="IPR035396">
    <property type="entry name" value="Bac_rhamnosid6H"/>
</dbReference>
<dbReference type="AlphaFoldDB" id="A0A8K0R3Z4"/>
<dbReference type="OrthoDB" id="10036721at2759"/>
<dbReference type="InterPro" id="IPR008928">
    <property type="entry name" value="6-hairpin_glycosidase_sf"/>
</dbReference>
<protein>
    <submittedName>
        <fullName evidence="4">Six-hairpin glycosidase-like protein</fullName>
    </submittedName>
</protein>
<keyword evidence="4" id="KW-0378">Hydrolase</keyword>
<keyword evidence="4" id="KW-0326">Glycosidase</keyword>
<accession>A0A8K0R3Z4</accession>
<keyword evidence="1" id="KW-0732">Signal</keyword>
<feature type="signal peptide" evidence="1">
    <location>
        <begin position="1"/>
        <end position="20"/>
    </location>
</feature>
<evidence type="ECO:0000256" key="1">
    <source>
        <dbReference type="SAM" id="SignalP"/>
    </source>
</evidence>
<evidence type="ECO:0000259" key="3">
    <source>
        <dbReference type="Pfam" id="PF17390"/>
    </source>
</evidence>
<dbReference type="Pfam" id="PF17389">
    <property type="entry name" value="Bac_rhamnosid6H"/>
    <property type="match status" value="1"/>
</dbReference>
<evidence type="ECO:0000313" key="5">
    <source>
        <dbReference type="Proteomes" id="UP000813461"/>
    </source>
</evidence>
<keyword evidence="5" id="KW-1185">Reference proteome</keyword>
<evidence type="ECO:0000259" key="2">
    <source>
        <dbReference type="Pfam" id="PF17389"/>
    </source>
</evidence>
<dbReference type="Pfam" id="PF17390">
    <property type="entry name" value="Bac_rhamnosid_C"/>
    <property type="match status" value="1"/>
</dbReference>
<proteinExistence type="predicted"/>
<sequence>MKPLSLLPVLAFVVSSSAIAYDEYILAPKSRTLHPASVHNFNGSVTGPESLTKKSTGNSPTTFQGESAVAYDFGINIAGFVTLDIAAVSDADQYIGVTFSESSYWVSNASSDATADAGKDETLWFHVLSPGRYTAPREKERGGFRYMTLVHNGTGSVSVNAVEVHYTPMPHWADDAIGNYTGYFHCDDELLNRIWYAGAYTNQICTIDPHYGDALIHIFQINSSVSDATNVTWYNNYTITNGSSALVDGAKRDRIVWAGDMAIAVPGVVVSTNDVISIENSLNSLFDIQNTSSGQLPYAGRPFPTALSFTYHLYTLIGVADHYLYTGDIAFLSSLWSKWKLAMSFSLSYIDSSGLMNVTSPADWLRFGMGGHNIEANAILYYTILQGIQLAEALGDSEPIANWTLVAASIKSAANRLLWDEEVGMYRDNETTTLNPQDGNSWAVVSNLTTNSSQVERISSNLVRRWTPYGAPALEAADAISPFISGFELQAHFLAQNASAALGLMRLQWGFMLDDARMTNSTFIEGYSTTGELHYAPYLNDARISHAHGWATGPTSSLTFYVAGIQLLSAGGRTWRVAPELGDLKHVDAGFRTSLGFFGAKTEIGDGGLEMELEAPEGTSGELRVPLLACKGRVLLQALSGGCGDTVVEVAEANVGSVTVADVEGGKWKVTFTCSA</sequence>
<feature type="chain" id="PRO_5035420542" evidence="1">
    <location>
        <begin position="21"/>
        <end position="676"/>
    </location>
</feature>
<dbReference type="SUPFAM" id="SSF48208">
    <property type="entry name" value="Six-hairpin glycosidases"/>
    <property type="match status" value="1"/>
</dbReference>
<dbReference type="Gene3D" id="1.50.10.10">
    <property type="match status" value="1"/>
</dbReference>
<dbReference type="GO" id="GO:0005975">
    <property type="term" value="P:carbohydrate metabolic process"/>
    <property type="evidence" value="ECO:0007669"/>
    <property type="project" value="InterPro"/>
</dbReference>
<comment type="caution">
    <text evidence="4">The sequence shown here is derived from an EMBL/GenBank/DDBJ whole genome shotgun (WGS) entry which is preliminary data.</text>
</comment>
<dbReference type="InterPro" id="IPR035398">
    <property type="entry name" value="Bac_rhamnosid_C"/>
</dbReference>
<evidence type="ECO:0000313" key="4">
    <source>
        <dbReference type="EMBL" id="KAH7083622.1"/>
    </source>
</evidence>
<gene>
    <name evidence="4" type="ORF">FB567DRAFT_88410</name>
</gene>
<dbReference type="PANTHER" id="PTHR34987:SF6">
    <property type="entry name" value="ALPHA-L-RHAMNOSIDASE SIX-HAIRPIN GLYCOSIDASE DOMAIN-CONTAINING PROTEIN"/>
    <property type="match status" value="1"/>
</dbReference>
<dbReference type="Gene3D" id="2.60.420.10">
    <property type="entry name" value="Maltose phosphorylase, domain 3"/>
    <property type="match status" value="1"/>
</dbReference>
<name>A0A8K0R3Z4_9PLEO</name>
<dbReference type="InterPro" id="IPR012341">
    <property type="entry name" value="6hp_glycosidase-like_sf"/>
</dbReference>
<dbReference type="Gene3D" id="2.60.120.260">
    <property type="entry name" value="Galactose-binding domain-like"/>
    <property type="match status" value="1"/>
</dbReference>
<dbReference type="Proteomes" id="UP000813461">
    <property type="component" value="Unassembled WGS sequence"/>
</dbReference>
<dbReference type="GO" id="GO:0016798">
    <property type="term" value="F:hydrolase activity, acting on glycosyl bonds"/>
    <property type="evidence" value="ECO:0007669"/>
    <property type="project" value="UniProtKB-KW"/>
</dbReference>
<feature type="domain" description="Alpha-L-rhamnosidase six-hairpin glycosidase" evidence="2">
    <location>
        <begin position="238"/>
        <end position="465"/>
    </location>
</feature>
<dbReference type="PANTHER" id="PTHR34987">
    <property type="entry name" value="C, PUTATIVE (AFU_ORTHOLOGUE AFUA_3G02880)-RELATED"/>
    <property type="match status" value="1"/>
</dbReference>